<gene>
    <name evidence="2" type="ORF">BIW11_04206</name>
</gene>
<evidence type="ECO:0000313" key="2">
    <source>
        <dbReference type="EMBL" id="OQR70207.1"/>
    </source>
</evidence>
<dbReference type="Proteomes" id="UP000192247">
    <property type="component" value="Unassembled WGS sequence"/>
</dbReference>
<dbReference type="InParanoid" id="A0A1V9X9H7"/>
<sequence>MSVEVSRRARSCQQFARVVLPATVPHILAGGSACKNRGKATPKGYILSSKALEVPSIQLEFPANRNDHNHESVNSLRTSLTHRTHPNRPAIGEQHAYAMRVVKLQRKTRTPPVQKRNADPDGCYKNTGKRLRQNARLDAFNWYSSIISERETRPLTVNVVTPFRYD</sequence>
<name>A0A1V9X9H7_9ACAR</name>
<dbReference type="AlphaFoldDB" id="A0A1V9X9H7"/>
<organism evidence="2 3">
    <name type="scientific">Tropilaelaps mercedesae</name>
    <dbReference type="NCBI Taxonomy" id="418985"/>
    <lineage>
        <taxon>Eukaryota</taxon>
        <taxon>Metazoa</taxon>
        <taxon>Ecdysozoa</taxon>
        <taxon>Arthropoda</taxon>
        <taxon>Chelicerata</taxon>
        <taxon>Arachnida</taxon>
        <taxon>Acari</taxon>
        <taxon>Parasitiformes</taxon>
        <taxon>Mesostigmata</taxon>
        <taxon>Gamasina</taxon>
        <taxon>Dermanyssoidea</taxon>
        <taxon>Laelapidae</taxon>
        <taxon>Tropilaelaps</taxon>
    </lineage>
</organism>
<dbReference type="EMBL" id="MNPL01018305">
    <property type="protein sequence ID" value="OQR70207.1"/>
    <property type="molecule type" value="Genomic_DNA"/>
</dbReference>
<evidence type="ECO:0000313" key="3">
    <source>
        <dbReference type="Proteomes" id="UP000192247"/>
    </source>
</evidence>
<protein>
    <submittedName>
        <fullName evidence="2">Uncharacterized protein</fullName>
    </submittedName>
</protein>
<proteinExistence type="predicted"/>
<keyword evidence="3" id="KW-1185">Reference proteome</keyword>
<evidence type="ECO:0000256" key="1">
    <source>
        <dbReference type="SAM" id="MobiDB-lite"/>
    </source>
</evidence>
<dbReference type="PROSITE" id="PS51257">
    <property type="entry name" value="PROKAR_LIPOPROTEIN"/>
    <property type="match status" value="1"/>
</dbReference>
<reference evidence="2 3" key="1">
    <citation type="journal article" date="2017" name="Gigascience">
        <title>Draft genome of the honey bee ectoparasitic mite, Tropilaelaps mercedesae, is shaped by the parasitic life history.</title>
        <authorList>
            <person name="Dong X."/>
            <person name="Armstrong S.D."/>
            <person name="Xia D."/>
            <person name="Makepeace B.L."/>
            <person name="Darby A.C."/>
            <person name="Kadowaki T."/>
        </authorList>
    </citation>
    <scope>NUCLEOTIDE SEQUENCE [LARGE SCALE GENOMIC DNA]</scope>
    <source>
        <strain evidence="2">Wuxi-XJTLU</strain>
    </source>
</reference>
<comment type="caution">
    <text evidence="2">The sequence shown here is derived from an EMBL/GenBank/DDBJ whole genome shotgun (WGS) entry which is preliminary data.</text>
</comment>
<feature type="region of interest" description="Disordered" evidence="1">
    <location>
        <begin position="107"/>
        <end position="126"/>
    </location>
</feature>
<accession>A0A1V9X9H7</accession>